<dbReference type="AlphaFoldDB" id="A0A399JCF6"/>
<keyword evidence="5 9" id="KW-0067">ATP-binding</keyword>
<comment type="cofactor">
    <cofactor evidence="9">
        <name>Mg(2+)</name>
        <dbReference type="ChEBI" id="CHEBI:18420"/>
    </cofactor>
    <text evidence="9">Requires a divalent cation, most likely magnesium in vivo, as an electrophilic catalyst to aid phosphoryl group transfer. It is the chelate of the metal and the nucleotide that is the actual substrate.</text>
</comment>
<feature type="binding site" evidence="9">
    <location>
        <begin position="230"/>
        <end position="235"/>
    </location>
    <ligand>
        <name>ATP</name>
        <dbReference type="ChEBI" id="CHEBI:30616"/>
    </ligand>
</feature>
<dbReference type="PANTHER" id="PTHR10584:SF166">
    <property type="entry name" value="RIBOKINASE"/>
    <property type="match status" value="1"/>
</dbReference>
<evidence type="ECO:0000256" key="8">
    <source>
        <dbReference type="ARBA" id="ARBA00023277"/>
    </source>
</evidence>
<evidence type="ECO:0000259" key="10">
    <source>
        <dbReference type="Pfam" id="PF00294"/>
    </source>
</evidence>
<dbReference type="Pfam" id="PF00294">
    <property type="entry name" value="PfkB"/>
    <property type="match status" value="1"/>
</dbReference>
<feature type="binding site" evidence="9">
    <location>
        <position position="258"/>
    </location>
    <ligand>
        <name>K(+)</name>
        <dbReference type="ChEBI" id="CHEBI:29103"/>
    </ligand>
</feature>
<dbReference type="Gene3D" id="3.40.1190.20">
    <property type="match status" value="1"/>
</dbReference>
<keyword evidence="2 9" id="KW-0479">Metal-binding</keyword>
<keyword evidence="1 9" id="KW-0808">Transferase</keyword>
<keyword evidence="4 9" id="KW-0418">Kinase</keyword>
<evidence type="ECO:0000256" key="4">
    <source>
        <dbReference type="ARBA" id="ARBA00022777"/>
    </source>
</evidence>
<feature type="binding site" evidence="9">
    <location>
        <position position="151"/>
    </location>
    <ligand>
        <name>substrate</name>
    </ligand>
</feature>
<feature type="binding site" evidence="9">
    <location>
        <position position="256"/>
    </location>
    <ligand>
        <name>K(+)</name>
        <dbReference type="ChEBI" id="CHEBI:29103"/>
    </ligand>
</feature>
<dbReference type="GO" id="GO:0019303">
    <property type="term" value="P:D-ribose catabolic process"/>
    <property type="evidence" value="ECO:0007669"/>
    <property type="project" value="UniProtKB-UniRule"/>
</dbReference>
<sequence length="312" mass="30802">MPLPATDPLEHRVSVDITVIGSTNLDITATVPRLPGPGETLLGETLTHSPGGKGANQALAASRAGASVRFVSAVGSDAAASQALALLEADGVDLGHLLRDPALPTGTALIAVDAQGENNIIVIPGANASLDGAAVTLRQDVVEGVVVLQGEIPADGVDAAVAAARGRVVLNLAPVIELPRAAVLAADPLVVNEHEGELTLAQLGQDPAGLDEAGVVAALREQGVASVVMTLGSRGALVSDAAGTVEVPSVSVSAVDATGAGDAFVGALAARLAAGETLVEAARFAARFAADTVTRPGAQASYPAKGAVSFEA</sequence>
<keyword evidence="7 9" id="KW-0630">Potassium</keyword>
<dbReference type="CDD" id="cd01174">
    <property type="entry name" value="ribokinase"/>
    <property type="match status" value="1"/>
</dbReference>
<accession>A0A399JCF6</accession>
<dbReference type="GO" id="GO:0005829">
    <property type="term" value="C:cytosol"/>
    <property type="evidence" value="ECO:0007669"/>
    <property type="project" value="TreeGrafter"/>
</dbReference>
<dbReference type="InterPro" id="IPR002139">
    <property type="entry name" value="Ribo/fructo_kinase"/>
</dbReference>
<evidence type="ECO:0000256" key="5">
    <source>
        <dbReference type="ARBA" id="ARBA00022840"/>
    </source>
</evidence>
<dbReference type="InterPro" id="IPR011877">
    <property type="entry name" value="Ribokinase"/>
</dbReference>
<gene>
    <name evidence="9" type="primary">rbsK</name>
    <name evidence="11" type="ORF">DWB68_09690</name>
</gene>
<evidence type="ECO:0000256" key="9">
    <source>
        <dbReference type="HAMAP-Rule" id="MF_01987"/>
    </source>
</evidence>
<dbReference type="EC" id="2.7.1.15" evidence="9"/>
<dbReference type="PANTHER" id="PTHR10584">
    <property type="entry name" value="SUGAR KINASE"/>
    <property type="match status" value="1"/>
</dbReference>
<feature type="binding site" evidence="9">
    <location>
        <position position="297"/>
    </location>
    <ligand>
        <name>K(+)</name>
        <dbReference type="ChEBI" id="CHEBI:29103"/>
    </ligand>
</feature>
<dbReference type="UniPathway" id="UPA00916">
    <property type="reaction ID" value="UER00889"/>
</dbReference>
<dbReference type="InterPro" id="IPR029056">
    <property type="entry name" value="Ribokinase-like"/>
</dbReference>
<feature type="binding site" evidence="9">
    <location>
        <position position="301"/>
    </location>
    <ligand>
        <name>K(+)</name>
        <dbReference type="ChEBI" id="CHEBI:29103"/>
    </ligand>
</feature>
<dbReference type="GO" id="GO:0004747">
    <property type="term" value="F:ribokinase activity"/>
    <property type="evidence" value="ECO:0007669"/>
    <property type="project" value="UniProtKB-UniRule"/>
</dbReference>
<comment type="caution">
    <text evidence="11">The sequence shown here is derived from an EMBL/GenBank/DDBJ whole genome shotgun (WGS) entry which is preliminary data.</text>
</comment>
<comment type="subunit">
    <text evidence="9">Homodimer.</text>
</comment>
<keyword evidence="9" id="KW-0963">Cytoplasm</keyword>
<comment type="pathway">
    <text evidence="9">Carbohydrate metabolism; D-ribose degradation; D-ribose 5-phosphate from beta-D-ribopyranose: step 2/2.</text>
</comment>
<name>A0A399JCF6_9MICC</name>
<keyword evidence="6 9" id="KW-0460">Magnesium</keyword>
<feature type="binding site" evidence="9">
    <location>
        <position position="292"/>
    </location>
    <ligand>
        <name>K(+)</name>
        <dbReference type="ChEBI" id="CHEBI:29103"/>
    </ligand>
</feature>
<comment type="activity regulation">
    <text evidence="9">Activated by a monovalent cation that binds near, but not in, the active site. The most likely occupant of the site in vivo is potassium. Ion binding induces a conformational change that may alter substrate affinity.</text>
</comment>
<evidence type="ECO:0000256" key="1">
    <source>
        <dbReference type="ARBA" id="ARBA00022679"/>
    </source>
</evidence>
<comment type="similarity">
    <text evidence="9">Belongs to the carbohydrate kinase PfkB family. Ribokinase subfamily.</text>
</comment>
<feature type="domain" description="Carbohydrate kinase PfkB" evidence="10">
    <location>
        <begin position="17"/>
        <end position="304"/>
    </location>
</feature>
<dbReference type="HAMAP" id="MF_01987">
    <property type="entry name" value="Ribokinase"/>
    <property type="match status" value="1"/>
</dbReference>
<protein>
    <recommendedName>
        <fullName evidence="9">Ribokinase</fullName>
        <shortName evidence="9">RK</shortName>
        <ecNumber evidence="9">2.7.1.15</ecNumber>
    </recommendedName>
</protein>
<keyword evidence="3 9" id="KW-0547">Nucleotide-binding</keyword>
<dbReference type="EMBL" id="QQXK01000018">
    <property type="protein sequence ID" value="RII41929.1"/>
    <property type="molecule type" value="Genomic_DNA"/>
</dbReference>
<evidence type="ECO:0000313" key="11">
    <source>
        <dbReference type="EMBL" id="RII41929.1"/>
    </source>
</evidence>
<feature type="active site" description="Proton acceptor" evidence="9">
    <location>
        <position position="262"/>
    </location>
</feature>
<feature type="binding site" evidence="9">
    <location>
        <position position="262"/>
    </location>
    <ligand>
        <name>substrate</name>
    </ligand>
</feature>
<dbReference type="Proteomes" id="UP000265419">
    <property type="component" value="Unassembled WGS sequence"/>
</dbReference>
<proteinExistence type="inferred from homology"/>
<keyword evidence="8 9" id="KW-0119">Carbohydrate metabolism</keyword>
<dbReference type="PRINTS" id="PR00990">
    <property type="entry name" value="RIBOKINASE"/>
</dbReference>
<comment type="function">
    <text evidence="9">Catalyzes the phosphorylation of ribose at O-5 in a reaction requiring ATP and magnesium. The resulting D-ribose-5-phosphate can then be used either for sythesis of nucleotides, histidine, and tryptophan, or as a component of the pentose phosphate pathway.</text>
</comment>
<evidence type="ECO:0000256" key="2">
    <source>
        <dbReference type="ARBA" id="ARBA00022723"/>
    </source>
</evidence>
<feature type="binding site" evidence="9">
    <location>
        <position position="192"/>
    </location>
    <ligand>
        <name>ATP</name>
        <dbReference type="ChEBI" id="CHEBI:30616"/>
    </ligand>
</feature>
<feature type="binding site" evidence="9">
    <location>
        <position position="295"/>
    </location>
    <ligand>
        <name>K(+)</name>
        <dbReference type="ChEBI" id="CHEBI:29103"/>
    </ligand>
</feature>
<dbReference type="SUPFAM" id="SSF53613">
    <property type="entry name" value="Ribokinase-like"/>
    <property type="match status" value="1"/>
</dbReference>
<feature type="binding site" evidence="9">
    <location>
        <begin position="261"/>
        <end position="262"/>
    </location>
    <ligand>
        <name>ATP</name>
        <dbReference type="ChEBI" id="CHEBI:30616"/>
    </ligand>
</feature>
<dbReference type="InterPro" id="IPR011611">
    <property type="entry name" value="PfkB_dom"/>
</dbReference>
<evidence type="ECO:0000256" key="3">
    <source>
        <dbReference type="ARBA" id="ARBA00022741"/>
    </source>
</evidence>
<dbReference type="GO" id="GO:0005524">
    <property type="term" value="F:ATP binding"/>
    <property type="evidence" value="ECO:0007669"/>
    <property type="project" value="UniProtKB-UniRule"/>
</dbReference>
<feature type="binding site" evidence="9">
    <location>
        <begin position="52"/>
        <end position="56"/>
    </location>
    <ligand>
        <name>substrate</name>
    </ligand>
</feature>
<evidence type="ECO:0000313" key="12">
    <source>
        <dbReference type="Proteomes" id="UP000265419"/>
    </source>
</evidence>
<comment type="caution">
    <text evidence="9">Lacks conserved residue(s) required for the propagation of feature annotation.</text>
</comment>
<keyword evidence="12" id="KW-1185">Reference proteome</keyword>
<comment type="subcellular location">
    <subcellularLocation>
        <location evidence="9">Cytoplasm</location>
    </subcellularLocation>
</comment>
<evidence type="ECO:0000256" key="6">
    <source>
        <dbReference type="ARBA" id="ARBA00022842"/>
    </source>
</evidence>
<dbReference type="GO" id="GO:0046872">
    <property type="term" value="F:metal ion binding"/>
    <property type="evidence" value="ECO:0007669"/>
    <property type="project" value="UniProtKB-KW"/>
</dbReference>
<reference evidence="11 12" key="1">
    <citation type="submission" date="2018-07" db="EMBL/GenBank/DDBJ databases">
        <title>Arthrobacter sp. nov., isolated from raw cow's milk with high bacterial count.</title>
        <authorList>
            <person name="Hahne J."/>
            <person name="Isele D."/>
            <person name="Lipski A."/>
        </authorList>
    </citation>
    <scope>NUCLEOTIDE SEQUENCE [LARGE SCALE GENOMIC DNA]</scope>
    <source>
        <strain evidence="11 12">JZ R-35</strain>
    </source>
</reference>
<feature type="binding site" evidence="9">
    <location>
        <begin position="24"/>
        <end position="26"/>
    </location>
    <ligand>
        <name>substrate</name>
    </ligand>
</feature>
<evidence type="ECO:0000256" key="7">
    <source>
        <dbReference type="ARBA" id="ARBA00022958"/>
    </source>
</evidence>
<comment type="catalytic activity">
    <reaction evidence="9">
        <text>D-ribose + ATP = D-ribose 5-phosphate + ADP + H(+)</text>
        <dbReference type="Rhea" id="RHEA:13697"/>
        <dbReference type="ChEBI" id="CHEBI:15378"/>
        <dbReference type="ChEBI" id="CHEBI:30616"/>
        <dbReference type="ChEBI" id="CHEBI:47013"/>
        <dbReference type="ChEBI" id="CHEBI:78346"/>
        <dbReference type="ChEBI" id="CHEBI:456216"/>
        <dbReference type="EC" id="2.7.1.15"/>
    </reaction>
</comment>
<organism evidence="11 12">
    <name type="scientific">Galactobacter valiniphilus</name>
    <dbReference type="NCBI Taxonomy" id="2676122"/>
    <lineage>
        <taxon>Bacteria</taxon>
        <taxon>Bacillati</taxon>
        <taxon>Actinomycetota</taxon>
        <taxon>Actinomycetes</taxon>
        <taxon>Micrococcales</taxon>
        <taxon>Micrococcaceae</taxon>
        <taxon>Galactobacter</taxon>
    </lineage>
</organism>